<evidence type="ECO:0000313" key="2">
    <source>
        <dbReference type="Proteomes" id="UP000234744"/>
    </source>
</evidence>
<protein>
    <submittedName>
        <fullName evidence="1">Uncharacterized protein</fullName>
    </submittedName>
</protein>
<reference evidence="1 2" key="1">
    <citation type="submission" date="2017-12" db="EMBL/GenBank/DDBJ databases">
        <title>Detection of the carbapenemase gene blaVIM-5 in members of the Pseudomonas putida group isolated from polluted Nigerian wetlands.</title>
        <authorList>
            <person name="Adelowo O."/>
            <person name="Vollmers J."/>
            <person name="Maeusezahl I."/>
            <person name="Kaster A.-K."/>
            <person name="Mueller J.A."/>
        </authorList>
    </citation>
    <scope>NUCLEOTIDE SEQUENCE [LARGE SCALE GENOMIC DNA]</scope>
    <source>
        <strain evidence="1 2">MR69</strain>
    </source>
</reference>
<gene>
    <name evidence="1" type="ORF">CXG47_21450</name>
</gene>
<keyword evidence="2" id="KW-1185">Reference proteome</keyword>
<accession>A0ABX4U1C6</accession>
<name>A0ABX4U1C6_PSEDL</name>
<evidence type="ECO:0000313" key="1">
    <source>
        <dbReference type="EMBL" id="PLV11684.1"/>
    </source>
</evidence>
<dbReference type="Proteomes" id="UP000234744">
    <property type="component" value="Unassembled WGS sequence"/>
</dbReference>
<dbReference type="EMBL" id="PJCJ01000017">
    <property type="protein sequence ID" value="PLV11684.1"/>
    <property type="molecule type" value="Genomic_DNA"/>
</dbReference>
<organism evidence="1 2">
    <name type="scientific">Pseudomonas plecoglossicida</name>
    <dbReference type="NCBI Taxonomy" id="70775"/>
    <lineage>
        <taxon>Bacteria</taxon>
        <taxon>Pseudomonadati</taxon>
        <taxon>Pseudomonadota</taxon>
        <taxon>Gammaproteobacteria</taxon>
        <taxon>Pseudomonadales</taxon>
        <taxon>Pseudomonadaceae</taxon>
        <taxon>Pseudomonas</taxon>
    </lineage>
</organism>
<proteinExistence type="predicted"/>
<comment type="caution">
    <text evidence="1">The sequence shown here is derived from an EMBL/GenBank/DDBJ whole genome shotgun (WGS) entry which is preliminary data.</text>
</comment>
<sequence length="76" mass="8171">MRSDAEHLRVQRDERWLKRHGFLIVQPNPFVDEVGIEAVAQGDVGDGGAGLGALLNDLSFEGFAVGTALRDHGKSA</sequence>